<dbReference type="GO" id="GO:0005524">
    <property type="term" value="F:ATP binding"/>
    <property type="evidence" value="ECO:0007669"/>
    <property type="project" value="UniProtKB-KW"/>
</dbReference>
<feature type="domain" description="Helicase ATP-binding" evidence="16">
    <location>
        <begin position="507"/>
        <end position="705"/>
    </location>
</feature>
<evidence type="ECO:0000256" key="10">
    <source>
        <dbReference type="ARBA" id="ARBA00022840"/>
    </source>
</evidence>
<evidence type="ECO:0000256" key="11">
    <source>
        <dbReference type="ARBA" id="ARBA00023187"/>
    </source>
</evidence>
<dbReference type="CDD" id="cd18021">
    <property type="entry name" value="DEXHc_Brr2_2"/>
    <property type="match status" value="1"/>
</dbReference>
<dbReference type="GO" id="GO:0000393">
    <property type="term" value="P:spliceosomal conformational changes to generate catalytic conformation"/>
    <property type="evidence" value="ECO:0007669"/>
    <property type="project" value="UniProtKB-ARBA"/>
</dbReference>
<keyword evidence="9" id="KW-0347">Helicase</keyword>
<evidence type="ECO:0000313" key="18">
    <source>
        <dbReference type="EMBL" id="KAL3318570.1"/>
    </source>
</evidence>
<dbReference type="PANTHER" id="PTHR47961:SF4">
    <property type="entry name" value="ACTIVATING SIGNAL COINTEGRATOR 1 COMPLEX SUBUNIT 3"/>
    <property type="match status" value="1"/>
</dbReference>
<evidence type="ECO:0000313" key="19">
    <source>
        <dbReference type="Proteomes" id="UP001626550"/>
    </source>
</evidence>
<dbReference type="Gene3D" id="2.60.40.150">
    <property type="entry name" value="C2 domain"/>
    <property type="match status" value="2"/>
</dbReference>
<evidence type="ECO:0000256" key="1">
    <source>
        <dbReference type="ARBA" id="ARBA00004123"/>
    </source>
</evidence>
<dbReference type="PIRSF" id="PIRSF039073">
    <property type="entry name" value="BRR2"/>
    <property type="match status" value="1"/>
</dbReference>
<name>A0ABD2QGA5_9PLAT</name>
<keyword evidence="4" id="KW-0507">mRNA processing</keyword>
<dbReference type="FunFam" id="1.10.3380.10:FF:000001">
    <property type="entry name" value="U5 small nuclear ribonucleoprotein helicase"/>
    <property type="match status" value="1"/>
</dbReference>
<dbReference type="SUPFAM" id="SSF52540">
    <property type="entry name" value="P-loop containing nucleoside triphosphate hydrolases"/>
    <property type="match status" value="4"/>
</dbReference>
<keyword evidence="11" id="KW-0508">mRNA splicing</keyword>
<evidence type="ECO:0000256" key="15">
    <source>
        <dbReference type="SAM" id="MobiDB-lite"/>
    </source>
</evidence>
<dbReference type="SUPFAM" id="SSF46785">
    <property type="entry name" value="Winged helix' DNA-binding domain"/>
    <property type="match status" value="1"/>
</dbReference>
<proteinExistence type="inferred from homology"/>
<evidence type="ECO:0000256" key="5">
    <source>
        <dbReference type="ARBA" id="ARBA00022728"/>
    </source>
</evidence>
<dbReference type="SUPFAM" id="SSF81296">
    <property type="entry name" value="E set domains"/>
    <property type="match status" value="1"/>
</dbReference>
<evidence type="ECO:0000256" key="4">
    <source>
        <dbReference type="ARBA" id="ARBA00022664"/>
    </source>
</evidence>
<dbReference type="Pfam" id="PF02889">
    <property type="entry name" value="Sec63"/>
    <property type="match status" value="2"/>
</dbReference>
<dbReference type="InterPro" id="IPR036390">
    <property type="entry name" value="WH_DNA-bd_sf"/>
</dbReference>
<dbReference type="GO" id="GO:0003724">
    <property type="term" value="F:RNA helicase activity"/>
    <property type="evidence" value="ECO:0007669"/>
    <property type="project" value="UniProtKB-EC"/>
</dbReference>
<evidence type="ECO:0000259" key="16">
    <source>
        <dbReference type="PROSITE" id="PS51192"/>
    </source>
</evidence>
<dbReference type="InterPro" id="IPR050474">
    <property type="entry name" value="Hel308_SKI2-like"/>
</dbReference>
<feature type="compositionally biased region" description="Acidic residues" evidence="15">
    <location>
        <begin position="205"/>
        <end position="231"/>
    </location>
</feature>
<dbReference type="InterPro" id="IPR027417">
    <property type="entry name" value="P-loop_NTPase"/>
</dbReference>
<feature type="domain" description="Helicase C-terminal" evidence="17">
    <location>
        <begin position="716"/>
        <end position="933"/>
    </location>
</feature>
<dbReference type="InterPro" id="IPR014756">
    <property type="entry name" value="Ig_E-set"/>
</dbReference>
<evidence type="ECO:0000256" key="7">
    <source>
        <dbReference type="ARBA" id="ARBA00022741"/>
    </source>
</evidence>
<dbReference type="Gene3D" id="1.10.10.10">
    <property type="entry name" value="Winged helix-like DNA-binding domain superfamily/Winged helix DNA-binding domain"/>
    <property type="match status" value="2"/>
</dbReference>
<dbReference type="Proteomes" id="UP001626550">
    <property type="component" value="Unassembled WGS sequence"/>
</dbReference>
<dbReference type="InterPro" id="IPR004179">
    <property type="entry name" value="Sec63-dom"/>
</dbReference>
<dbReference type="Pfam" id="PF21188">
    <property type="entry name" value="BRR2_plug"/>
    <property type="match status" value="1"/>
</dbReference>
<dbReference type="FunFam" id="3.40.50.300:FF:003287">
    <property type="entry name" value="U5 small nuclear ribonucleoprotein 200 kDa helicase"/>
    <property type="match status" value="1"/>
</dbReference>
<dbReference type="FunFam" id="1.10.10.10:FF:000012">
    <property type="entry name" value="U5 small nuclear ribonucleoprotein helicase"/>
    <property type="match status" value="1"/>
</dbReference>
<keyword evidence="5" id="KW-0747">Spliceosome</keyword>
<dbReference type="InterPro" id="IPR048863">
    <property type="entry name" value="BRR2_plug"/>
</dbReference>
<keyword evidence="19" id="KW-1185">Reference proteome</keyword>
<dbReference type="SUPFAM" id="SSF158702">
    <property type="entry name" value="Sec63 N-terminal domain-like"/>
    <property type="match status" value="2"/>
</dbReference>
<dbReference type="FunFam" id="1.10.10.10:FF:000024">
    <property type="entry name" value="U5 small nuclear ribonucleoprotein helicase"/>
    <property type="match status" value="1"/>
</dbReference>
<dbReference type="FunFam" id="1.10.150.20:FF:000013">
    <property type="entry name" value="U5 small nuclear ribonucleoprotein kDa helicase"/>
    <property type="match status" value="1"/>
</dbReference>
<comment type="similarity">
    <text evidence="2">Belongs to the helicase family. SKI2 subfamily.</text>
</comment>
<dbReference type="FunFam" id="2.60.40.150:FF:000133">
    <property type="entry name" value="Pre-mRNA splicing helicase, putative"/>
    <property type="match status" value="1"/>
</dbReference>
<dbReference type="CDD" id="cd18795">
    <property type="entry name" value="SF2_C_Ski2"/>
    <property type="match status" value="1"/>
</dbReference>
<dbReference type="Gene3D" id="3.40.50.300">
    <property type="entry name" value="P-loop containing nucleotide triphosphate hydrolases"/>
    <property type="match status" value="4"/>
</dbReference>
<dbReference type="PROSITE" id="PS51194">
    <property type="entry name" value="HELICASE_CTER"/>
    <property type="match status" value="1"/>
</dbReference>
<evidence type="ECO:0000256" key="13">
    <source>
        <dbReference type="ARBA" id="ARBA00034541"/>
    </source>
</evidence>
<dbReference type="InterPro" id="IPR035892">
    <property type="entry name" value="C2_domain_sf"/>
</dbReference>
<dbReference type="Gene3D" id="1.10.3380.10">
    <property type="entry name" value="Sec63 N-terminal domain-like domain"/>
    <property type="match status" value="2"/>
</dbReference>
<dbReference type="PANTHER" id="PTHR47961">
    <property type="entry name" value="DNA POLYMERASE THETA, PUTATIVE (AFU_ORTHOLOGUE AFUA_1G05260)-RELATED"/>
    <property type="match status" value="1"/>
</dbReference>
<dbReference type="GO" id="GO:0005682">
    <property type="term" value="C:U5 snRNP"/>
    <property type="evidence" value="ECO:0007669"/>
    <property type="project" value="UniProtKB-ARBA"/>
</dbReference>
<dbReference type="SMART" id="SM00490">
    <property type="entry name" value="HELICc"/>
    <property type="match status" value="2"/>
</dbReference>
<dbReference type="FunFam" id="3.40.50.300:FF:000062">
    <property type="entry name" value="U5 small nuclear ribonucleoprotein helicase"/>
    <property type="match status" value="1"/>
</dbReference>
<dbReference type="EC" id="3.6.4.13" evidence="3"/>
<evidence type="ECO:0000256" key="14">
    <source>
        <dbReference type="ARBA" id="ARBA00047984"/>
    </source>
</evidence>
<evidence type="ECO:0000256" key="6">
    <source>
        <dbReference type="ARBA" id="ARBA00022737"/>
    </source>
</evidence>
<evidence type="ECO:0000256" key="9">
    <source>
        <dbReference type="ARBA" id="ARBA00022806"/>
    </source>
</evidence>
<feature type="domain" description="Helicase ATP-binding" evidence="16">
    <location>
        <begin position="1368"/>
        <end position="1545"/>
    </location>
</feature>
<organism evidence="18 19">
    <name type="scientific">Cichlidogyrus casuarinus</name>
    <dbReference type="NCBI Taxonomy" id="1844966"/>
    <lineage>
        <taxon>Eukaryota</taxon>
        <taxon>Metazoa</taxon>
        <taxon>Spiralia</taxon>
        <taxon>Lophotrochozoa</taxon>
        <taxon>Platyhelminthes</taxon>
        <taxon>Monogenea</taxon>
        <taxon>Monopisthocotylea</taxon>
        <taxon>Dactylogyridea</taxon>
        <taxon>Ancyrocephalidae</taxon>
        <taxon>Cichlidogyrus</taxon>
    </lineage>
</organism>
<dbReference type="Pfam" id="PF18149">
    <property type="entry name" value="Helicase_PWI"/>
    <property type="match status" value="1"/>
</dbReference>
<dbReference type="Pfam" id="PF00270">
    <property type="entry name" value="DEAD"/>
    <property type="match status" value="2"/>
</dbReference>
<evidence type="ECO:0000256" key="12">
    <source>
        <dbReference type="ARBA" id="ARBA00023242"/>
    </source>
</evidence>
<gene>
    <name evidence="18" type="ORF">Ciccas_002773</name>
</gene>
<reference evidence="18 19" key="1">
    <citation type="submission" date="2024-11" db="EMBL/GenBank/DDBJ databases">
        <title>Adaptive evolution of stress response genes in parasites aligns with host niche diversity.</title>
        <authorList>
            <person name="Hahn C."/>
            <person name="Resl P."/>
        </authorList>
    </citation>
    <scope>NUCLEOTIDE SEQUENCE [LARGE SCALE GENOMIC DNA]</scope>
    <source>
        <strain evidence="18">EGGRZ-B1_66</strain>
        <tissue evidence="18">Body</tissue>
    </source>
</reference>
<comment type="catalytic activity">
    <reaction evidence="14">
        <text>ATP + H2O = ADP + phosphate + H(+)</text>
        <dbReference type="Rhea" id="RHEA:13065"/>
        <dbReference type="ChEBI" id="CHEBI:15377"/>
        <dbReference type="ChEBI" id="CHEBI:15378"/>
        <dbReference type="ChEBI" id="CHEBI:30616"/>
        <dbReference type="ChEBI" id="CHEBI:43474"/>
        <dbReference type="ChEBI" id="CHEBI:456216"/>
        <dbReference type="EC" id="3.6.4.13"/>
    </reaction>
</comment>
<dbReference type="GO" id="GO:0016787">
    <property type="term" value="F:hydrolase activity"/>
    <property type="evidence" value="ECO:0007669"/>
    <property type="project" value="UniProtKB-KW"/>
</dbReference>
<dbReference type="InterPro" id="IPR011545">
    <property type="entry name" value="DEAD/DEAH_box_helicase_dom"/>
</dbReference>
<keyword evidence="10" id="KW-0067">ATP-binding</keyword>
<feature type="region of interest" description="Disordered" evidence="15">
    <location>
        <begin position="200"/>
        <end position="231"/>
    </location>
</feature>
<dbReference type="FunFam" id="2.60.40.150:FF:000004">
    <property type="entry name" value="RNA helicase, activating signal cointegrator 1"/>
    <property type="match status" value="1"/>
</dbReference>
<dbReference type="InterPro" id="IPR003593">
    <property type="entry name" value="AAA+_ATPase"/>
</dbReference>
<accession>A0ABD2QGA5</accession>
<dbReference type="InterPro" id="IPR057842">
    <property type="entry name" value="WH_MER3"/>
</dbReference>
<dbReference type="GO" id="GO:0005681">
    <property type="term" value="C:spliceosomal complex"/>
    <property type="evidence" value="ECO:0007669"/>
    <property type="project" value="UniProtKB-KW"/>
</dbReference>
<dbReference type="FunFam" id="3.40.50.300:FF:000254">
    <property type="entry name" value="U5 small nuclear ribonucleoprotein helicase"/>
    <property type="match status" value="1"/>
</dbReference>
<dbReference type="InterPro" id="IPR014001">
    <property type="entry name" value="Helicase_ATP-bd"/>
</dbReference>
<comment type="caution">
    <text evidence="18">The sequence shown here is derived from an EMBL/GenBank/DDBJ whole genome shotgun (WGS) entry which is preliminary data.</text>
</comment>
<dbReference type="Pfam" id="PF23445">
    <property type="entry name" value="WHD_SNRNP200"/>
    <property type="match status" value="2"/>
</dbReference>
<keyword evidence="8" id="KW-0378">Hydrolase</keyword>
<keyword evidence="6" id="KW-0677">Repeat</keyword>
<keyword evidence="7" id="KW-0547">Nucleotide-binding</keyword>
<feature type="compositionally biased region" description="Basic and acidic residues" evidence="15">
    <location>
        <begin position="63"/>
        <end position="76"/>
    </location>
</feature>
<comment type="subcellular location">
    <subcellularLocation>
        <location evidence="1">Nucleus</location>
    </subcellularLocation>
</comment>
<dbReference type="Pfam" id="PF00271">
    <property type="entry name" value="Helicase_C"/>
    <property type="match status" value="1"/>
</dbReference>
<evidence type="ECO:0000259" key="17">
    <source>
        <dbReference type="PROSITE" id="PS51194"/>
    </source>
</evidence>
<dbReference type="SMART" id="SM00487">
    <property type="entry name" value="DEXDc"/>
    <property type="match status" value="2"/>
</dbReference>
<dbReference type="Gene3D" id="1.10.150.20">
    <property type="entry name" value="5' to 3' exonuclease, C-terminal subdomain"/>
    <property type="match status" value="2"/>
</dbReference>
<dbReference type="EMBL" id="JBJKFK010000229">
    <property type="protein sequence ID" value="KAL3318570.1"/>
    <property type="molecule type" value="Genomic_DNA"/>
</dbReference>
<evidence type="ECO:0000256" key="2">
    <source>
        <dbReference type="ARBA" id="ARBA00010140"/>
    </source>
</evidence>
<protein>
    <recommendedName>
        <fullName evidence="13">U5 small nuclear ribonucleoprotein 200 kDa helicase</fullName>
        <ecNumber evidence="3">3.6.4.13</ecNumber>
    </recommendedName>
</protein>
<dbReference type="FunFam" id="1.10.150.20:FF:000004">
    <property type="entry name" value="U5 small nuclear ribonucleoprotein helicase"/>
    <property type="match status" value="1"/>
</dbReference>
<dbReference type="InterPro" id="IPR036388">
    <property type="entry name" value="WH-like_DNA-bd_sf"/>
</dbReference>
<dbReference type="InterPro" id="IPR001650">
    <property type="entry name" value="Helicase_C-like"/>
</dbReference>
<evidence type="ECO:0000256" key="3">
    <source>
        <dbReference type="ARBA" id="ARBA00012552"/>
    </source>
</evidence>
<keyword evidence="12" id="KW-0539">Nucleus</keyword>
<dbReference type="CDD" id="cd18019">
    <property type="entry name" value="DEXHc_Brr2_1"/>
    <property type="match status" value="1"/>
</dbReference>
<evidence type="ECO:0000256" key="8">
    <source>
        <dbReference type="ARBA" id="ARBA00022801"/>
    </source>
</evidence>
<dbReference type="SMART" id="SM00382">
    <property type="entry name" value="AAA"/>
    <property type="match status" value="2"/>
</dbReference>
<sequence>MADHRARELRFEYKENSNLVLSTDRSLIDRRPRDESTGEVCSLAGKVKLQEMGSKALRSRPAQMDEKRSKRQKRDEVNIDMPKMKSDILKDDLEDIVGIIYRPKTAETRKTYEYILHCIQEAIGDQSREILCGAADEILVSLKNSKLRDKDRRNEVESLIGPLPDERYNIFVNLGKKITDWKDDTAKVQSESQIDDTYGINVQFEESDQEDDDDDVYGEIKDEDEDNEAEGVEAAMSSTLQSADGVQSVVPGSKSVSEAVLHPRAIDAYWLQRNLAKNLKDPVVAQKKAKECLEILEHAADGRDLETKLVKALGYEQFDFLKVLRKHRMMILYCTKLTQAQSPQERMLIEAQMKKDQSLIKILNQLQDTDDVSDLASADLGSRSLKAKVEPMNVPADLAEALHDSGLVPAPGTNLEDLSAGSATVLDLDELMFDQGGRLMANKRCQLPDGSFRKQKKSYEEVHVPALKPKPMGDKEKLIKIEKLPSYAHAAFEGFKTLNRVQSVLCEAALESDDNLLLCAPTGAGKTNVALLTIMHELGKFINPDGSINKDEFKIVYIAPMRSLVQEMVGNFNKRLSSYGIKVEELTGDHQLSREQIHETQIIVCTPEKWDVITRHGGDERAYINLVRLIIIDEIHLLHDDRGPILEAIVARTLRSIEANIASGQAGIEEGAKDDMGVRLVGLSATLPNYQDVATFLRVDPNKGLFYFDNSYRPCPLEQQYIGITEKKAIKRFTLMNEIVYEKVMEHAGKNQVLVFVHSRKETGKTARALREMCLDKDTLGAFMKDKNASAEVLRLEAEQVKNTELKDLLPFGFGVHHAGMSRVDRTLVEDLFADRHIQVLVSTATLAWGVNLPAHTVIIKGTQIYSPEKGKWTELGALDVMQMLGRAGRPQYDTKGEGILITNHTELQYYLSLMNQQLPVESQLITRLPDLLNAEVVLGTVSNVREAVTWLGYTYLFIRMLRNPSLYGIMPNYEQTDPWLEQRRRDLVHSAALALEKSQLVKYDRRSGHLISTELGRIASHYYLTHETMQSYHSLLRPGLSEIELFRVFAASSEFKFMAVREEEKFELSKLLERVPIPIKEAADEPAAKINCLLQAYISGLKLDGFSLVSDMVYITQSANRLIRAIYEIVLHRGWAELADVALSLAKMCERRMWESMCPLRQFKKLPEEVIRKLEKKSIPFERLYDMNHHELGELVRMPKLGKPLHKYLHQLPRLEMSVHVQPITRSSLRVVLTLTPDFMWDEKTHGASQAFWIYVEDVDGETILHHEYFLLKQRYATEDHELRFTVPLFDPLQPHYYIRAVSDRWIGADVSLSVSFRHLILPEKSTPPTELLDLQPLPVTALRAKEFESIYPDRFQYNAIQTQVFNSFYSSDENALLCAPTGAGKTVCAELAIFRLISTATDDNFKCVYVTPHDDLADTRYLDWQSRFGEKLGKRVVKLSGETAVDLKLLARGQIIVSTPEHWDVLSRRWKQRKQVQNVNLFIADELHLISAENGPVFEVACSRMRYIANQIDSQIRIVGLAHSINNAREVAAWLGVGTSSCYNFAPSSRPLPLDLSIMPFNVAHQGSRLLAMTKPLFHCLNRLAVAPSPAGSLQPLQRKPAMVYVPSRRQAQHVALNIITMATATELQAKKAPQGGTKTSKFQAISGHLEEALNTACDQLGDKVLAETLRHGGGVAYLHESLTKSDRRLVEALFAAGALHTLVVSRHLAWCTSSANSVQAYLVVIMDTQDYDGKIHAYTDYPMVDLIQMLGHANRTTLDEEARAVVMCQTGKREYLKKFLHEPLPMESHLDHTLHDHFNAEIVTKTIENKQDAVDYLTWTFLYHRMTLNPNYYNLQGVTHRHVSDHLSDLVETTLNDLEQSKCIAIEDEMDLAPLNLGMIAAYYYTHYNTIELFSLSLTAKMKIRGLLEGPLLLPLADVYHPGFGISWESASSSIHLTHQSKYRGLGRRSLKPAASASCSLDQDTWTGALKKTASRVISNAAEFDYILPVRHHEDQLLKALSSKVPQKLAPRAKFSSPHVKANLLLQSHLSRLSVSSELQSDTDKLLSSCIRLIQACVDVLSSNSWLGPALASMEFSQMITQAVWHKDSYLRQIPHFSNELIAACGALDPPVETVFDVMEMEDAARMDLLKSLTKPQLADVARFCNRYPNVELSYEVTTEDGEPASKVPVKCGDSVSVTVNLEREEDNIGPVIAPFFPQKREEGWWLVIGDSKANNLIAIKRLALSKSAKMKLEFPAPSHSGKYEFTLFFMSDAYMGCDQEYQFSIDVKH</sequence>
<feature type="region of interest" description="Disordered" evidence="15">
    <location>
        <begin position="52"/>
        <end position="76"/>
    </location>
</feature>
<dbReference type="PROSITE" id="PS51192">
    <property type="entry name" value="HELICASE_ATP_BIND_1"/>
    <property type="match status" value="2"/>
</dbReference>
<dbReference type="InterPro" id="IPR041094">
    <property type="entry name" value="Brr2_helicase_PWI"/>
</dbReference>
<dbReference type="SMART" id="SM00973">
    <property type="entry name" value="Sec63"/>
    <property type="match status" value="2"/>
</dbReference>